<dbReference type="PANTHER" id="PTHR33365">
    <property type="entry name" value="YALI0B05434P"/>
    <property type="match status" value="1"/>
</dbReference>
<comment type="pathway">
    <text evidence="1">Mycotoxin biosynthesis.</text>
</comment>
<gene>
    <name evidence="3" type="ORF">AAF712_002711</name>
</gene>
<name>A0ABR3A8B5_9AGAR</name>
<evidence type="ECO:0000313" key="4">
    <source>
        <dbReference type="Proteomes" id="UP001437256"/>
    </source>
</evidence>
<accession>A0ABR3A8B5</accession>
<comment type="caution">
    <text evidence="3">The sequence shown here is derived from an EMBL/GenBank/DDBJ whole genome shotgun (WGS) entry which is preliminary data.</text>
</comment>
<dbReference type="PANTHER" id="PTHR33365:SF4">
    <property type="entry name" value="CYCLOCHLOROTINE BIOSYNTHESIS PROTEIN O"/>
    <property type="match status" value="1"/>
</dbReference>
<dbReference type="Pfam" id="PF11807">
    <property type="entry name" value="UstYa"/>
    <property type="match status" value="1"/>
</dbReference>
<protein>
    <submittedName>
        <fullName evidence="3">Uncharacterized protein</fullName>
    </submittedName>
</protein>
<proteinExistence type="inferred from homology"/>
<sequence>MAMNVHENGPHMDHCVDWLRQSFMCAGDTSVIVWQWDEMEQKNKFQGDIAHTCRKFEKLRDWGVEHAMKIQYDPYVRLKDDGIEIPVIHG</sequence>
<dbReference type="InterPro" id="IPR021765">
    <property type="entry name" value="UstYa-like"/>
</dbReference>
<evidence type="ECO:0000256" key="1">
    <source>
        <dbReference type="ARBA" id="ARBA00004685"/>
    </source>
</evidence>
<dbReference type="EMBL" id="JBBXMP010000008">
    <property type="protein sequence ID" value="KAL0070221.1"/>
    <property type="molecule type" value="Genomic_DNA"/>
</dbReference>
<keyword evidence="4" id="KW-1185">Reference proteome</keyword>
<evidence type="ECO:0000256" key="2">
    <source>
        <dbReference type="ARBA" id="ARBA00035112"/>
    </source>
</evidence>
<organism evidence="3 4">
    <name type="scientific">Marasmius tenuissimus</name>
    <dbReference type="NCBI Taxonomy" id="585030"/>
    <lineage>
        <taxon>Eukaryota</taxon>
        <taxon>Fungi</taxon>
        <taxon>Dikarya</taxon>
        <taxon>Basidiomycota</taxon>
        <taxon>Agaricomycotina</taxon>
        <taxon>Agaricomycetes</taxon>
        <taxon>Agaricomycetidae</taxon>
        <taxon>Agaricales</taxon>
        <taxon>Marasmiineae</taxon>
        <taxon>Marasmiaceae</taxon>
        <taxon>Marasmius</taxon>
    </lineage>
</organism>
<evidence type="ECO:0000313" key="3">
    <source>
        <dbReference type="EMBL" id="KAL0070221.1"/>
    </source>
</evidence>
<comment type="similarity">
    <text evidence="2">Belongs to the ustYa family.</text>
</comment>
<reference evidence="3 4" key="1">
    <citation type="submission" date="2024-05" db="EMBL/GenBank/DDBJ databases">
        <title>A draft genome resource for the thread blight pathogen Marasmius tenuissimus strain MS-2.</title>
        <authorList>
            <person name="Yulfo-Soto G.E."/>
            <person name="Baruah I.K."/>
            <person name="Amoako-Attah I."/>
            <person name="Bukari Y."/>
            <person name="Meinhardt L.W."/>
            <person name="Bailey B.A."/>
            <person name="Cohen S.P."/>
        </authorList>
    </citation>
    <scope>NUCLEOTIDE SEQUENCE [LARGE SCALE GENOMIC DNA]</scope>
    <source>
        <strain evidence="3 4">MS-2</strain>
    </source>
</reference>
<dbReference type="Proteomes" id="UP001437256">
    <property type="component" value="Unassembled WGS sequence"/>
</dbReference>